<gene>
    <name evidence="3" type="ORF">DEO72_LG10g2740</name>
</gene>
<feature type="region of interest" description="Disordered" evidence="1">
    <location>
        <begin position="1"/>
        <end position="22"/>
    </location>
</feature>
<dbReference type="AlphaFoldDB" id="A0A4D6NHU2"/>
<dbReference type="Proteomes" id="UP000501690">
    <property type="component" value="Linkage Group LG10"/>
</dbReference>
<dbReference type="PANTHER" id="PTHR31293">
    <property type="entry name" value="RNI-LIKE SUPERFAMILY PROTEIN"/>
    <property type="match status" value="1"/>
</dbReference>
<evidence type="ECO:0000313" key="3">
    <source>
        <dbReference type="EMBL" id="QCE11507.1"/>
    </source>
</evidence>
<dbReference type="Pfam" id="PF00646">
    <property type="entry name" value="F-box"/>
    <property type="match status" value="1"/>
</dbReference>
<dbReference type="InterPro" id="IPR001810">
    <property type="entry name" value="F-box_dom"/>
</dbReference>
<accession>A0A4D6NHU2</accession>
<reference evidence="3 4" key="1">
    <citation type="submission" date="2019-04" db="EMBL/GenBank/DDBJ databases">
        <title>An improved genome assembly and genetic linkage map for asparagus bean, Vigna unguiculata ssp. sesquipedialis.</title>
        <authorList>
            <person name="Xia Q."/>
            <person name="Zhang R."/>
            <person name="Dong Y."/>
        </authorList>
    </citation>
    <scope>NUCLEOTIDE SEQUENCE [LARGE SCALE GENOMIC DNA]</scope>
    <source>
        <tissue evidence="3">Leaf</tissue>
    </source>
</reference>
<keyword evidence="4" id="KW-1185">Reference proteome</keyword>
<dbReference type="EMBL" id="CP039354">
    <property type="protein sequence ID" value="QCE11507.1"/>
    <property type="molecule type" value="Genomic_DNA"/>
</dbReference>
<dbReference type="PANTHER" id="PTHR31293:SF12">
    <property type="entry name" value="RNI-LIKE SUPERFAMILY PROTEIN"/>
    <property type="match status" value="1"/>
</dbReference>
<protein>
    <recommendedName>
        <fullName evidence="2">F-box domain-containing protein</fullName>
    </recommendedName>
</protein>
<sequence>MAESSMRKTLRKTPESDDDTTDRLSALPGCVLLRILSRFNTKEAAVTSVLSSRWRHLFLSKTSINLNFCMNGDASEVHRLFDLFIRFAIRVLGQRNKAPIRGIRLRVCHFVESFRLGFESLLMFIAAALSTYRILNIEVLVKMDKTTSPCCVTFPPGMFLSEALDGLRLDLSVGWNVPEFVLFSNLKDLHLLSFRLVDEYSVQRLLQGCPSLDSLVLNMGSLNESEEGVEVQALRVSSSSLKYAFLG</sequence>
<dbReference type="SUPFAM" id="SSF81383">
    <property type="entry name" value="F-box domain"/>
    <property type="match status" value="1"/>
</dbReference>
<proteinExistence type="predicted"/>
<name>A0A4D6NHU2_VIGUN</name>
<dbReference type="InterPro" id="IPR036047">
    <property type="entry name" value="F-box-like_dom_sf"/>
</dbReference>
<evidence type="ECO:0000313" key="4">
    <source>
        <dbReference type="Proteomes" id="UP000501690"/>
    </source>
</evidence>
<organism evidence="3 4">
    <name type="scientific">Vigna unguiculata</name>
    <name type="common">Cowpea</name>
    <dbReference type="NCBI Taxonomy" id="3917"/>
    <lineage>
        <taxon>Eukaryota</taxon>
        <taxon>Viridiplantae</taxon>
        <taxon>Streptophyta</taxon>
        <taxon>Embryophyta</taxon>
        <taxon>Tracheophyta</taxon>
        <taxon>Spermatophyta</taxon>
        <taxon>Magnoliopsida</taxon>
        <taxon>eudicotyledons</taxon>
        <taxon>Gunneridae</taxon>
        <taxon>Pentapetalae</taxon>
        <taxon>rosids</taxon>
        <taxon>fabids</taxon>
        <taxon>Fabales</taxon>
        <taxon>Fabaceae</taxon>
        <taxon>Papilionoideae</taxon>
        <taxon>50 kb inversion clade</taxon>
        <taxon>NPAAA clade</taxon>
        <taxon>indigoferoid/millettioid clade</taxon>
        <taxon>Phaseoleae</taxon>
        <taxon>Vigna</taxon>
    </lineage>
</organism>
<evidence type="ECO:0000256" key="1">
    <source>
        <dbReference type="SAM" id="MobiDB-lite"/>
    </source>
</evidence>
<dbReference type="InterPro" id="IPR055294">
    <property type="entry name" value="FBL60-like"/>
</dbReference>
<evidence type="ECO:0000259" key="2">
    <source>
        <dbReference type="Pfam" id="PF00646"/>
    </source>
</evidence>
<feature type="domain" description="F-box" evidence="2">
    <location>
        <begin position="24"/>
        <end position="61"/>
    </location>
</feature>